<evidence type="ECO:0000256" key="5">
    <source>
        <dbReference type="HAMAP-Rule" id="MF_00376"/>
    </source>
</evidence>
<dbReference type="PROSITE" id="PS51219">
    <property type="entry name" value="DPCK"/>
    <property type="match status" value="1"/>
</dbReference>
<dbReference type="SUPFAM" id="SSF52540">
    <property type="entry name" value="P-loop containing nucleoside triphosphate hydrolases"/>
    <property type="match status" value="1"/>
</dbReference>
<dbReference type="EMBL" id="BAABRI010000003">
    <property type="protein sequence ID" value="GAA5481511.1"/>
    <property type="molecule type" value="Genomic_DNA"/>
</dbReference>
<sequence>MFPSARLLWDDTGVKNLALTGGIASGKSFAADEMVRLCARAVRFDSDVSVRELLRGDRSVIEQIGEKFGPACIAADGQGVDRGGLRARVFGDAAARRDLERLLHPKVREECLEVQAKAAKLGAPLFLAEVPLLFEGGFDFGQDLNLVVAVSRETQLKRLSARDGFDTGLAASILAAQLPMERKVLLADVVFWNEGPRSVLTGQIERFLHTLLPHER</sequence>
<keyword evidence="5" id="KW-0963">Cytoplasm</keyword>
<organism evidence="7 8">
    <name type="scientific">Haloferula sargassicola</name>
    <dbReference type="NCBI Taxonomy" id="490096"/>
    <lineage>
        <taxon>Bacteria</taxon>
        <taxon>Pseudomonadati</taxon>
        <taxon>Verrucomicrobiota</taxon>
        <taxon>Verrucomicrobiia</taxon>
        <taxon>Verrucomicrobiales</taxon>
        <taxon>Verrucomicrobiaceae</taxon>
        <taxon>Haloferula</taxon>
    </lineage>
</organism>
<evidence type="ECO:0000256" key="6">
    <source>
        <dbReference type="NCBIfam" id="TIGR00152"/>
    </source>
</evidence>
<evidence type="ECO:0000256" key="4">
    <source>
        <dbReference type="ARBA" id="ARBA00022993"/>
    </source>
</evidence>
<dbReference type="EC" id="2.7.1.24" evidence="5 6"/>
<comment type="pathway">
    <text evidence="5">Cofactor biosynthesis; coenzyme A biosynthesis; CoA from (R)-pantothenate: step 5/5.</text>
</comment>
<feature type="binding site" evidence="5">
    <location>
        <begin position="24"/>
        <end position="29"/>
    </location>
    <ligand>
        <name>ATP</name>
        <dbReference type="ChEBI" id="CHEBI:30616"/>
    </ligand>
</feature>
<dbReference type="PANTHER" id="PTHR10695:SF46">
    <property type="entry name" value="BIFUNCTIONAL COENZYME A SYNTHASE-RELATED"/>
    <property type="match status" value="1"/>
</dbReference>
<keyword evidence="2 5" id="KW-0547">Nucleotide-binding</keyword>
<keyword evidence="4 5" id="KW-0173">Coenzyme A biosynthesis</keyword>
<evidence type="ECO:0000313" key="7">
    <source>
        <dbReference type="EMBL" id="GAA5481511.1"/>
    </source>
</evidence>
<dbReference type="PANTHER" id="PTHR10695">
    <property type="entry name" value="DEPHOSPHO-COA KINASE-RELATED"/>
    <property type="match status" value="1"/>
</dbReference>
<dbReference type="InterPro" id="IPR001977">
    <property type="entry name" value="Depp_CoAkinase"/>
</dbReference>
<comment type="subcellular location">
    <subcellularLocation>
        <location evidence="5">Cytoplasm</location>
    </subcellularLocation>
</comment>
<comment type="catalytic activity">
    <reaction evidence="5">
        <text>3'-dephospho-CoA + ATP = ADP + CoA + H(+)</text>
        <dbReference type="Rhea" id="RHEA:18245"/>
        <dbReference type="ChEBI" id="CHEBI:15378"/>
        <dbReference type="ChEBI" id="CHEBI:30616"/>
        <dbReference type="ChEBI" id="CHEBI:57287"/>
        <dbReference type="ChEBI" id="CHEBI:57328"/>
        <dbReference type="ChEBI" id="CHEBI:456216"/>
        <dbReference type="EC" id="2.7.1.24"/>
    </reaction>
</comment>
<keyword evidence="5 7" id="KW-0418">Kinase</keyword>
<proteinExistence type="inferred from homology"/>
<name>A0ABP9UIP0_9BACT</name>
<dbReference type="CDD" id="cd02022">
    <property type="entry name" value="DPCK"/>
    <property type="match status" value="1"/>
</dbReference>
<dbReference type="Pfam" id="PF01121">
    <property type="entry name" value="CoaE"/>
    <property type="match status" value="1"/>
</dbReference>
<dbReference type="InterPro" id="IPR027417">
    <property type="entry name" value="P-loop_NTPase"/>
</dbReference>
<accession>A0ABP9UIP0</accession>
<dbReference type="Gene3D" id="3.40.50.300">
    <property type="entry name" value="P-loop containing nucleotide triphosphate hydrolases"/>
    <property type="match status" value="1"/>
</dbReference>
<evidence type="ECO:0000256" key="2">
    <source>
        <dbReference type="ARBA" id="ARBA00022741"/>
    </source>
</evidence>
<protein>
    <recommendedName>
        <fullName evidence="5 6">Dephospho-CoA kinase</fullName>
        <ecNumber evidence="5 6">2.7.1.24</ecNumber>
    </recommendedName>
    <alternativeName>
        <fullName evidence="5">Dephosphocoenzyme A kinase</fullName>
    </alternativeName>
</protein>
<reference evidence="7 8" key="1">
    <citation type="submission" date="2024-02" db="EMBL/GenBank/DDBJ databases">
        <title>Haloferula sargassicola NBRC 104335.</title>
        <authorList>
            <person name="Ichikawa N."/>
            <person name="Katano-Makiyama Y."/>
            <person name="Hidaka K."/>
        </authorList>
    </citation>
    <scope>NUCLEOTIDE SEQUENCE [LARGE SCALE GENOMIC DNA]</scope>
    <source>
        <strain evidence="7 8">NBRC 104335</strain>
    </source>
</reference>
<comment type="similarity">
    <text evidence="1 5">Belongs to the CoaE family.</text>
</comment>
<evidence type="ECO:0000256" key="1">
    <source>
        <dbReference type="ARBA" id="ARBA00009018"/>
    </source>
</evidence>
<keyword evidence="5" id="KW-0808">Transferase</keyword>
<dbReference type="NCBIfam" id="TIGR00152">
    <property type="entry name" value="dephospho-CoA kinase"/>
    <property type="match status" value="1"/>
</dbReference>
<evidence type="ECO:0000313" key="8">
    <source>
        <dbReference type="Proteomes" id="UP001476282"/>
    </source>
</evidence>
<keyword evidence="3 5" id="KW-0067">ATP-binding</keyword>
<keyword evidence="8" id="KW-1185">Reference proteome</keyword>
<gene>
    <name evidence="5 7" type="primary">coaE</name>
    <name evidence="7" type="ORF">Hsar01_00720</name>
</gene>
<dbReference type="GO" id="GO:0016301">
    <property type="term" value="F:kinase activity"/>
    <property type="evidence" value="ECO:0007669"/>
    <property type="project" value="UniProtKB-KW"/>
</dbReference>
<dbReference type="HAMAP" id="MF_00376">
    <property type="entry name" value="Dephospho_CoA_kinase"/>
    <property type="match status" value="1"/>
</dbReference>
<comment type="caution">
    <text evidence="7">The sequence shown here is derived from an EMBL/GenBank/DDBJ whole genome shotgun (WGS) entry which is preliminary data.</text>
</comment>
<evidence type="ECO:0000256" key="3">
    <source>
        <dbReference type="ARBA" id="ARBA00022840"/>
    </source>
</evidence>
<dbReference type="Proteomes" id="UP001476282">
    <property type="component" value="Unassembled WGS sequence"/>
</dbReference>
<comment type="function">
    <text evidence="5">Catalyzes the phosphorylation of the 3'-hydroxyl group of dephosphocoenzyme A to form coenzyme A.</text>
</comment>
<dbReference type="RefSeq" id="WP_353565661.1">
    <property type="nucleotide sequence ID" value="NZ_BAABRI010000003.1"/>
</dbReference>